<keyword evidence="1" id="KW-0325">Glycoprotein</keyword>
<evidence type="ECO:0000259" key="4">
    <source>
        <dbReference type="PROSITE" id="PS50835"/>
    </source>
</evidence>
<dbReference type="SUPFAM" id="SSF48726">
    <property type="entry name" value="Immunoglobulin"/>
    <property type="match status" value="2"/>
</dbReference>
<name>A0AA40HQJ7_CNENI</name>
<dbReference type="InterPro" id="IPR003597">
    <property type="entry name" value="Ig_C1-set"/>
</dbReference>
<dbReference type="InterPro" id="IPR036179">
    <property type="entry name" value="Ig-like_dom_sf"/>
</dbReference>
<dbReference type="AlphaFoldDB" id="A0AA40HQJ7"/>
<gene>
    <name evidence="5" type="ORF">QTO34_004637</name>
</gene>
<reference evidence="5" key="1">
    <citation type="submission" date="2023-06" db="EMBL/GenBank/DDBJ databases">
        <title>Reference genome for the Northern bat (Eptesicus nilssonii), a most northern bat species.</title>
        <authorList>
            <person name="Laine V.N."/>
            <person name="Pulliainen A.T."/>
            <person name="Lilley T.M."/>
        </authorList>
    </citation>
    <scope>NUCLEOTIDE SEQUENCE</scope>
    <source>
        <strain evidence="5">BLF_Eptnil</strain>
        <tissue evidence="5">Kidney</tissue>
    </source>
</reference>
<accession>A0AA40HQJ7</accession>
<sequence length="461" mass="50737">MKPGKKRLLPDHVELSWWVNGKEIKSGVSTDPQPYKEQPNDNNSSYCLSSRLRVSATFWHNPRNHFRCQVQFFGLKEEDKVIWNDTRPMPITQNVSAEAWGRADCGFTSVSYQQGVLSATILYEILLGKATVYAVLVSALVLMAMGCANTGQLYFGKGSKLTVLEAVSQNTQYFGPGTRLTVLAPGPAALRRSGRAGTRSGNTGCGAAGFACGAGSLCSYEQFFGAGTRLTVIDDIYKVKPPTVTVFEPSEAEIARTQKATLVCLATGFYPDHVELSWWVNGKEIKSGVSTDPQPYKEQPNDNNSSYCLSSRLRVSATFWHNPRNHFRCQVQFFGLKEEDKVIWNDTRPMPITQNVSAEAWGRADCGFTSVSYQQGVLSATILYEILLGKATVYAVLVSALVLMAMCCFLLFILVGVDLIVYTQAFGPQYIGCTVTVFGHALNRFSPISIHSLYLCSTCTS</sequence>
<keyword evidence="3" id="KW-0812">Transmembrane</keyword>
<dbReference type="FunFam" id="2.60.40.10:FF:001090">
    <property type="entry name" value="T cell receptor beta constant 1"/>
    <property type="match status" value="2"/>
</dbReference>
<keyword evidence="3" id="KW-1133">Transmembrane helix</keyword>
<dbReference type="CDD" id="cd05769">
    <property type="entry name" value="IgC1_TCR_beta"/>
    <property type="match status" value="1"/>
</dbReference>
<dbReference type="EMBL" id="JAULJE010000014">
    <property type="protein sequence ID" value="KAK1335061.1"/>
    <property type="molecule type" value="Genomic_DNA"/>
</dbReference>
<dbReference type="Proteomes" id="UP001177744">
    <property type="component" value="Unassembled WGS sequence"/>
</dbReference>
<dbReference type="SMART" id="SM00407">
    <property type="entry name" value="IGc1"/>
    <property type="match status" value="2"/>
</dbReference>
<protein>
    <recommendedName>
        <fullName evidence="4">Ig-like domain-containing protein</fullName>
    </recommendedName>
</protein>
<keyword evidence="6" id="KW-1185">Reference proteome</keyword>
<dbReference type="Pfam" id="PF07654">
    <property type="entry name" value="C1-set"/>
    <property type="match status" value="2"/>
</dbReference>
<dbReference type="InterPro" id="IPR007110">
    <property type="entry name" value="Ig-like_dom"/>
</dbReference>
<keyword evidence="3" id="KW-0472">Membrane</keyword>
<proteinExistence type="predicted"/>
<comment type="caution">
    <text evidence="5">The sequence shown here is derived from an EMBL/GenBank/DDBJ whole genome shotgun (WGS) entry which is preliminary data.</text>
</comment>
<dbReference type="Gene3D" id="2.60.40.10">
    <property type="entry name" value="Immunoglobulins"/>
    <property type="match status" value="2"/>
</dbReference>
<evidence type="ECO:0000256" key="2">
    <source>
        <dbReference type="ARBA" id="ARBA00023319"/>
    </source>
</evidence>
<evidence type="ECO:0000256" key="1">
    <source>
        <dbReference type="ARBA" id="ARBA00023180"/>
    </source>
</evidence>
<dbReference type="PANTHER" id="PTHR23411">
    <property type="entry name" value="TAPASIN"/>
    <property type="match status" value="1"/>
</dbReference>
<evidence type="ECO:0000256" key="3">
    <source>
        <dbReference type="SAM" id="Phobius"/>
    </source>
</evidence>
<evidence type="ECO:0000313" key="5">
    <source>
        <dbReference type="EMBL" id="KAK1335061.1"/>
    </source>
</evidence>
<evidence type="ECO:0000313" key="6">
    <source>
        <dbReference type="Proteomes" id="UP001177744"/>
    </source>
</evidence>
<keyword evidence="2" id="KW-0393">Immunoglobulin domain</keyword>
<feature type="domain" description="Ig-like" evidence="4">
    <location>
        <begin position="242"/>
        <end position="332"/>
    </location>
</feature>
<dbReference type="PROSITE" id="PS50835">
    <property type="entry name" value="IG_LIKE"/>
    <property type="match status" value="1"/>
</dbReference>
<dbReference type="InterPro" id="IPR050380">
    <property type="entry name" value="Immune_Resp_Modulators"/>
</dbReference>
<organism evidence="5 6">
    <name type="scientific">Cnephaeus nilssonii</name>
    <name type="common">Northern bat</name>
    <name type="synonym">Eptesicus nilssonii</name>
    <dbReference type="NCBI Taxonomy" id="3371016"/>
    <lineage>
        <taxon>Eukaryota</taxon>
        <taxon>Metazoa</taxon>
        <taxon>Chordata</taxon>
        <taxon>Craniata</taxon>
        <taxon>Vertebrata</taxon>
        <taxon>Euteleostomi</taxon>
        <taxon>Mammalia</taxon>
        <taxon>Eutheria</taxon>
        <taxon>Laurasiatheria</taxon>
        <taxon>Chiroptera</taxon>
        <taxon>Yangochiroptera</taxon>
        <taxon>Vespertilionidae</taxon>
        <taxon>Cnephaeus</taxon>
    </lineage>
</organism>
<dbReference type="InterPro" id="IPR013783">
    <property type="entry name" value="Ig-like_fold"/>
</dbReference>
<dbReference type="GO" id="GO:0042101">
    <property type="term" value="C:T cell receptor complex"/>
    <property type="evidence" value="ECO:0007669"/>
    <property type="project" value="UniProtKB-ARBA"/>
</dbReference>
<feature type="transmembrane region" description="Helical" evidence="3">
    <location>
        <begin position="393"/>
        <end position="421"/>
    </location>
</feature>